<evidence type="ECO:0000256" key="1">
    <source>
        <dbReference type="SAM" id="Phobius"/>
    </source>
</evidence>
<keyword evidence="1" id="KW-0812">Transmembrane</keyword>
<keyword evidence="3" id="KW-1185">Reference proteome</keyword>
<evidence type="ECO:0000313" key="2">
    <source>
        <dbReference type="EMBL" id="TDF95104.1"/>
    </source>
</evidence>
<accession>A0A4V2ZSZ5</accession>
<dbReference type="AlphaFoldDB" id="A0A4V2ZSZ5"/>
<dbReference type="RefSeq" id="WP_133231933.1">
    <property type="nucleotide sequence ID" value="NZ_SMRT01000011.1"/>
</dbReference>
<evidence type="ECO:0000313" key="3">
    <source>
        <dbReference type="Proteomes" id="UP000295636"/>
    </source>
</evidence>
<reference evidence="2 3" key="1">
    <citation type="submission" date="2019-03" db="EMBL/GenBank/DDBJ databases">
        <title>This is whole genome sequence of Paenibacillus sp MS74 strain.</title>
        <authorList>
            <person name="Trinh H.N."/>
        </authorList>
    </citation>
    <scope>NUCLEOTIDE SEQUENCE [LARGE SCALE GENOMIC DNA]</scope>
    <source>
        <strain evidence="2 3">MS74</strain>
    </source>
</reference>
<feature type="transmembrane region" description="Helical" evidence="1">
    <location>
        <begin position="32"/>
        <end position="53"/>
    </location>
</feature>
<sequence>MTTDDVQFGIIIMIFTVTAICFLLRAKSGYRWFGGALIAMTVVLAIFGVLFHLEAALHNRMH</sequence>
<gene>
    <name evidence="2" type="ORF">E1757_21450</name>
</gene>
<proteinExistence type="predicted"/>
<comment type="caution">
    <text evidence="2">The sequence shown here is derived from an EMBL/GenBank/DDBJ whole genome shotgun (WGS) entry which is preliminary data.</text>
</comment>
<dbReference type="Proteomes" id="UP000295636">
    <property type="component" value="Unassembled WGS sequence"/>
</dbReference>
<dbReference type="EMBL" id="SMRT01000011">
    <property type="protein sequence ID" value="TDF95104.1"/>
    <property type="molecule type" value="Genomic_DNA"/>
</dbReference>
<protein>
    <submittedName>
        <fullName evidence="2">Uncharacterized protein</fullName>
    </submittedName>
</protein>
<organism evidence="2 3">
    <name type="scientific">Paenibacillus piri</name>
    <dbReference type="NCBI Taxonomy" id="2547395"/>
    <lineage>
        <taxon>Bacteria</taxon>
        <taxon>Bacillati</taxon>
        <taxon>Bacillota</taxon>
        <taxon>Bacilli</taxon>
        <taxon>Bacillales</taxon>
        <taxon>Paenibacillaceae</taxon>
        <taxon>Paenibacillus</taxon>
    </lineage>
</organism>
<feature type="transmembrane region" description="Helical" evidence="1">
    <location>
        <begin position="6"/>
        <end position="25"/>
    </location>
</feature>
<keyword evidence="1" id="KW-0472">Membrane</keyword>
<keyword evidence="1" id="KW-1133">Transmembrane helix</keyword>
<name>A0A4V2ZSZ5_9BACL</name>